<dbReference type="EMBL" id="VJMJ01000025">
    <property type="protein sequence ID" value="KAF0742751.1"/>
    <property type="molecule type" value="Genomic_DNA"/>
</dbReference>
<sequence length="314" mass="34997">MDRAVCFFEGCNELVAPNSWRCSFHRGRDRCSVSNCRRQAYAKKLCARHGGKRKCSVDGCLFRVRSMGLCARHGVKRKPRLCRHPDCSKPAQALGLCIRHGGGRRCKLDGCETFARRGGYCCRHNRILTSTSATEIKSEVEEQVADIVKTEPTVQVVETKRVPPPPVKQDSDPFVRGILDLIIEIAFSNPIPSERPRVRAAAMKRSSASLTENKKPNANGQGTITNDGDSQGQRFSNQEFHPTIHLRAADLTPSTWSNLQVSFPSLNTARRFPTTEAPFQMQHERPDCSLSNNFESTLWGTSGRSLIQLTSPTL</sequence>
<name>A0A6G0XR10_9STRA</name>
<evidence type="ECO:0000313" key="3">
    <source>
        <dbReference type="EMBL" id="KAF0742751.1"/>
    </source>
</evidence>
<evidence type="ECO:0000259" key="2">
    <source>
        <dbReference type="Pfam" id="PF24906"/>
    </source>
</evidence>
<dbReference type="PANTHER" id="PTHR31827:SF1">
    <property type="entry name" value="EMB|CAB89363.1"/>
    <property type="match status" value="1"/>
</dbReference>
<feature type="domain" description="WRKY19-like zinc finger" evidence="2">
    <location>
        <begin position="80"/>
        <end position="102"/>
    </location>
</feature>
<dbReference type="PANTHER" id="PTHR31827">
    <property type="entry name" value="EMB|CAB89363.1"/>
    <property type="match status" value="1"/>
</dbReference>
<evidence type="ECO:0000256" key="1">
    <source>
        <dbReference type="SAM" id="MobiDB-lite"/>
    </source>
</evidence>
<keyword evidence="4" id="KW-1185">Reference proteome</keyword>
<dbReference type="AlphaFoldDB" id="A0A6G0XR10"/>
<protein>
    <recommendedName>
        <fullName evidence="2">WRKY19-like zinc finger domain-containing protein</fullName>
    </recommendedName>
</protein>
<evidence type="ECO:0000313" key="4">
    <source>
        <dbReference type="Proteomes" id="UP000481153"/>
    </source>
</evidence>
<accession>A0A6G0XR10</accession>
<dbReference type="VEuPathDB" id="FungiDB:AeMF1_015176"/>
<organism evidence="3 4">
    <name type="scientific">Aphanomyces euteiches</name>
    <dbReference type="NCBI Taxonomy" id="100861"/>
    <lineage>
        <taxon>Eukaryota</taxon>
        <taxon>Sar</taxon>
        <taxon>Stramenopiles</taxon>
        <taxon>Oomycota</taxon>
        <taxon>Saprolegniomycetes</taxon>
        <taxon>Saprolegniales</taxon>
        <taxon>Verrucalvaceae</taxon>
        <taxon>Aphanomyces</taxon>
    </lineage>
</organism>
<comment type="caution">
    <text evidence="3">The sequence shown here is derived from an EMBL/GenBank/DDBJ whole genome shotgun (WGS) entry which is preliminary data.</text>
</comment>
<dbReference type="InterPro" id="IPR056866">
    <property type="entry name" value="Znf_WRKY19"/>
</dbReference>
<gene>
    <name evidence="3" type="ORF">Ae201684_002450</name>
</gene>
<reference evidence="3 4" key="1">
    <citation type="submission" date="2019-07" db="EMBL/GenBank/DDBJ databases">
        <title>Genomics analysis of Aphanomyces spp. identifies a new class of oomycete effector associated with host adaptation.</title>
        <authorList>
            <person name="Gaulin E."/>
        </authorList>
    </citation>
    <scope>NUCLEOTIDE SEQUENCE [LARGE SCALE GENOMIC DNA]</scope>
    <source>
        <strain evidence="3 4">ATCC 201684</strain>
    </source>
</reference>
<feature type="region of interest" description="Disordered" evidence="1">
    <location>
        <begin position="206"/>
        <end position="231"/>
    </location>
</feature>
<proteinExistence type="predicted"/>
<dbReference type="Proteomes" id="UP000481153">
    <property type="component" value="Unassembled WGS sequence"/>
</dbReference>
<dbReference type="Pfam" id="PF24906">
    <property type="entry name" value="Zf_WRKY19"/>
    <property type="match status" value="1"/>
</dbReference>